<proteinExistence type="predicted"/>
<feature type="region of interest" description="Disordered" evidence="3">
    <location>
        <begin position="236"/>
        <end position="280"/>
    </location>
</feature>
<dbReference type="SUPFAM" id="SSF47095">
    <property type="entry name" value="HMG-box"/>
    <property type="match status" value="2"/>
</dbReference>
<dbReference type="Proteomes" id="UP000261540">
    <property type="component" value="Unplaced"/>
</dbReference>
<evidence type="ECO:0000256" key="3">
    <source>
        <dbReference type="SAM" id="MobiDB-lite"/>
    </source>
</evidence>
<dbReference type="AlphaFoldDB" id="A0A3B3QYB6"/>
<dbReference type="InterPro" id="IPR036910">
    <property type="entry name" value="HMG_box_dom_sf"/>
</dbReference>
<feature type="DNA-binding region" description="HMG box" evidence="2">
    <location>
        <begin position="149"/>
        <end position="213"/>
    </location>
</feature>
<dbReference type="GO" id="GO:0005634">
    <property type="term" value="C:nucleus"/>
    <property type="evidence" value="ECO:0007669"/>
    <property type="project" value="UniProtKB-UniRule"/>
</dbReference>
<feature type="domain" description="HMG box" evidence="4">
    <location>
        <begin position="44"/>
        <end position="112"/>
    </location>
</feature>
<dbReference type="PANTHER" id="PTHR48112">
    <property type="entry name" value="HIGH MOBILITY GROUP PROTEIN DSP1"/>
    <property type="match status" value="1"/>
</dbReference>
<dbReference type="GO" id="GO:0003677">
    <property type="term" value="F:DNA binding"/>
    <property type="evidence" value="ECO:0007669"/>
    <property type="project" value="UniProtKB-UniRule"/>
</dbReference>
<dbReference type="InterPro" id="IPR009071">
    <property type="entry name" value="HMG_box_dom"/>
</dbReference>
<dbReference type="Ensembl" id="ENSPKIT00000034769.1">
    <property type="protein sequence ID" value="ENSPKIP00000010635.1"/>
    <property type="gene ID" value="ENSPKIG00000025277.1"/>
</dbReference>
<evidence type="ECO:0000256" key="1">
    <source>
        <dbReference type="ARBA" id="ARBA00023125"/>
    </source>
</evidence>
<name>A0A3B3QYB6_9TELE</name>
<feature type="compositionally biased region" description="Basic residues" evidence="3">
    <location>
        <begin position="236"/>
        <end position="245"/>
    </location>
</feature>
<dbReference type="PROSITE" id="PS50118">
    <property type="entry name" value="HMG_BOX_2"/>
    <property type="match status" value="2"/>
</dbReference>
<evidence type="ECO:0000259" key="4">
    <source>
        <dbReference type="PROSITE" id="PS50118"/>
    </source>
</evidence>
<reference evidence="5" key="2">
    <citation type="submission" date="2025-09" db="UniProtKB">
        <authorList>
            <consortium name="Ensembl"/>
        </authorList>
    </citation>
    <scope>IDENTIFICATION</scope>
</reference>
<feature type="domain" description="HMG box" evidence="4">
    <location>
        <begin position="149"/>
        <end position="213"/>
    </location>
</feature>
<evidence type="ECO:0000313" key="5">
    <source>
        <dbReference type="Ensembl" id="ENSPKIP00000010635.1"/>
    </source>
</evidence>
<dbReference type="STRING" id="1676925.ENSPKIP00000010635"/>
<dbReference type="OrthoDB" id="5550281at2759"/>
<dbReference type="KEGG" id="pki:111853725"/>
<keyword evidence="1 2" id="KW-0238">DNA-binding</keyword>
<feature type="DNA-binding region" description="HMG box" evidence="2">
    <location>
        <begin position="44"/>
        <end position="112"/>
    </location>
</feature>
<keyword evidence="2" id="KW-0539">Nucleus</keyword>
<dbReference type="CDD" id="cd00084">
    <property type="entry name" value="HMG-box_SF"/>
    <property type="match status" value="1"/>
</dbReference>
<evidence type="ECO:0000256" key="2">
    <source>
        <dbReference type="PROSITE-ProRule" id="PRU00267"/>
    </source>
</evidence>
<protein>
    <submittedName>
        <fullName evidence="5">Transcription factor A, mitochondrial</fullName>
    </submittedName>
</protein>
<organism evidence="5 6">
    <name type="scientific">Paramormyrops kingsleyae</name>
    <dbReference type="NCBI Taxonomy" id="1676925"/>
    <lineage>
        <taxon>Eukaryota</taxon>
        <taxon>Metazoa</taxon>
        <taxon>Chordata</taxon>
        <taxon>Craniata</taxon>
        <taxon>Vertebrata</taxon>
        <taxon>Euteleostomi</taxon>
        <taxon>Actinopterygii</taxon>
        <taxon>Neopterygii</taxon>
        <taxon>Teleostei</taxon>
        <taxon>Osteoglossocephala</taxon>
        <taxon>Osteoglossomorpha</taxon>
        <taxon>Osteoglossiformes</taxon>
        <taxon>Mormyridae</taxon>
        <taxon>Paramormyrops</taxon>
    </lineage>
</organism>
<evidence type="ECO:0000313" key="6">
    <source>
        <dbReference type="Proteomes" id="UP000261540"/>
    </source>
</evidence>
<dbReference type="SMART" id="SM00398">
    <property type="entry name" value="HMG"/>
    <property type="match status" value="2"/>
</dbReference>
<reference evidence="5" key="1">
    <citation type="submission" date="2025-08" db="UniProtKB">
        <authorList>
            <consortium name="Ensembl"/>
        </authorList>
    </citation>
    <scope>IDENTIFICATION</scope>
</reference>
<feature type="compositionally biased region" description="Low complexity" evidence="3">
    <location>
        <begin position="252"/>
        <end position="271"/>
    </location>
</feature>
<accession>A0A3B3QYB6</accession>
<dbReference type="Pfam" id="PF00505">
    <property type="entry name" value="HMG_box"/>
    <property type="match status" value="1"/>
</dbReference>
<sequence>MVSFSLMSVGASLLSKPLGFLTGVSVFRISAAIKSFSTTSDGPPKRPKTSYLHFVQQQWPVVSRQHPDVKIVDLSRKIAQQWRELTPEQKKPFEEASSVARKQYNAEMEQYKAQLSPSQVAALKEARRVKMAKRKAVRKRKELKSLGKPKRPKTGLFIFIAEKYPETKGATMLTKTKTLMEEWKKLNTTQKQVYLQQAEDEKIRYKNEMKAWEEHMREIGRVDLIRGSVGRVKKTASRQKPKMKSSVKTIRTKGTVRAAGAKTAATSAGSKTVRKGKAEE</sequence>
<keyword evidence="6" id="KW-1185">Reference proteome</keyword>
<dbReference type="Gene3D" id="1.10.30.10">
    <property type="entry name" value="High mobility group box domain"/>
    <property type="match status" value="2"/>
</dbReference>
<dbReference type="Pfam" id="PF09011">
    <property type="entry name" value="HMG_box_2"/>
    <property type="match status" value="1"/>
</dbReference>
<dbReference type="PANTHER" id="PTHR48112:SF22">
    <property type="entry name" value="MITOCHONDRIAL TRANSCRIPTION FACTOR A, ISOFORM B"/>
    <property type="match status" value="1"/>
</dbReference>
<dbReference type="InterPro" id="IPR050342">
    <property type="entry name" value="HMGB"/>
</dbReference>
<dbReference type="GeneTree" id="ENSGT00440000039001"/>